<dbReference type="AlphaFoldDB" id="A0A915KEF9"/>
<reference evidence="2" key="1">
    <citation type="submission" date="2022-11" db="UniProtKB">
        <authorList>
            <consortium name="WormBaseParasite"/>
        </authorList>
    </citation>
    <scope>IDENTIFICATION</scope>
</reference>
<dbReference type="WBParaSite" id="nRc.2.0.1.t37183-RA">
    <property type="protein sequence ID" value="nRc.2.0.1.t37183-RA"/>
    <property type="gene ID" value="nRc.2.0.1.g37183"/>
</dbReference>
<evidence type="ECO:0000313" key="1">
    <source>
        <dbReference type="Proteomes" id="UP000887565"/>
    </source>
</evidence>
<accession>A0A915KEF9</accession>
<dbReference type="Proteomes" id="UP000887565">
    <property type="component" value="Unplaced"/>
</dbReference>
<protein>
    <submittedName>
        <fullName evidence="2">Uncharacterized protein</fullName>
    </submittedName>
</protein>
<sequence>MLFDAKETPAFLDTGCPQTIISQDLHKASIKESPKTAMAFQQHHDFNPLMNLTDQMTNGNFPHYHTDQLASAIPRITDH</sequence>
<evidence type="ECO:0000313" key="2">
    <source>
        <dbReference type="WBParaSite" id="nRc.2.0.1.t37183-RA"/>
    </source>
</evidence>
<organism evidence="1 2">
    <name type="scientific">Romanomermis culicivorax</name>
    <name type="common">Nematode worm</name>
    <dbReference type="NCBI Taxonomy" id="13658"/>
    <lineage>
        <taxon>Eukaryota</taxon>
        <taxon>Metazoa</taxon>
        <taxon>Ecdysozoa</taxon>
        <taxon>Nematoda</taxon>
        <taxon>Enoplea</taxon>
        <taxon>Dorylaimia</taxon>
        <taxon>Mermithida</taxon>
        <taxon>Mermithoidea</taxon>
        <taxon>Mermithidae</taxon>
        <taxon>Romanomermis</taxon>
    </lineage>
</organism>
<keyword evidence="1" id="KW-1185">Reference proteome</keyword>
<name>A0A915KEF9_ROMCU</name>
<proteinExistence type="predicted"/>